<dbReference type="PANTHER" id="PTHR35526:SF3">
    <property type="entry name" value="ANTI-SIGMA-F FACTOR RSBW"/>
    <property type="match status" value="1"/>
</dbReference>
<evidence type="ECO:0000256" key="1">
    <source>
        <dbReference type="ARBA" id="ARBA00022527"/>
    </source>
</evidence>
<dbReference type="CDD" id="cd16936">
    <property type="entry name" value="HATPase_RsbW-like"/>
    <property type="match status" value="1"/>
</dbReference>
<protein>
    <submittedName>
        <fullName evidence="3">ATP-binding protein</fullName>
    </submittedName>
</protein>
<accession>A0AB39YFJ0</accession>
<keyword evidence="1" id="KW-0418">Kinase</keyword>
<dbReference type="Pfam" id="PF13581">
    <property type="entry name" value="HATPase_c_2"/>
    <property type="match status" value="1"/>
</dbReference>
<proteinExistence type="predicted"/>
<feature type="domain" description="Histidine kinase/HSP90-like ATPase" evidence="2">
    <location>
        <begin position="64"/>
        <end position="161"/>
    </location>
</feature>
<dbReference type="RefSeq" id="WP_369780132.1">
    <property type="nucleotide sequence ID" value="NZ_CP165727.1"/>
</dbReference>
<sequence>MMTSLRVPNTMRAGEAPEPAHVAPLPATAVLSSDRVPPTLGFRDGAETVVWCARPAGPGSFRPEDARYVQDVRRFTTSHMRRWGVEGTVASAAELMASELLTNELQHGSSSSIRVRLVVACGALMLAVTGGGSYVPKVKMADPEDIGQRGLFLVDHLAHEHRGCWGVSADGTTWCVLGSATLWE</sequence>
<dbReference type="InterPro" id="IPR036890">
    <property type="entry name" value="HATPase_C_sf"/>
</dbReference>
<dbReference type="GO" id="GO:0004674">
    <property type="term" value="F:protein serine/threonine kinase activity"/>
    <property type="evidence" value="ECO:0007669"/>
    <property type="project" value="UniProtKB-KW"/>
</dbReference>
<organism evidence="3">
    <name type="scientific">Streptomyces sp. R33</name>
    <dbReference type="NCBI Taxonomy" id="3238629"/>
    <lineage>
        <taxon>Bacteria</taxon>
        <taxon>Bacillati</taxon>
        <taxon>Actinomycetota</taxon>
        <taxon>Actinomycetes</taxon>
        <taxon>Kitasatosporales</taxon>
        <taxon>Streptomycetaceae</taxon>
        <taxon>Streptomyces</taxon>
    </lineage>
</organism>
<dbReference type="InterPro" id="IPR050267">
    <property type="entry name" value="Anti-sigma-factor_SerPK"/>
</dbReference>
<dbReference type="GO" id="GO:0005524">
    <property type="term" value="F:ATP binding"/>
    <property type="evidence" value="ECO:0007669"/>
    <property type="project" value="UniProtKB-KW"/>
</dbReference>
<keyword evidence="3" id="KW-0547">Nucleotide-binding</keyword>
<evidence type="ECO:0000259" key="2">
    <source>
        <dbReference type="Pfam" id="PF13581"/>
    </source>
</evidence>
<keyword evidence="3" id="KW-0067">ATP-binding</keyword>
<gene>
    <name evidence="3" type="ORF">AB5J51_40075</name>
</gene>
<dbReference type="InterPro" id="IPR003594">
    <property type="entry name" value="HATPase_dom"/>
</dbReference>
<dbReference type="EMBL" id="CP165727">
    <property type="protein sequence ID" value="XDV68639.1"/>
    <property type="molecule type" value="Genomic_DNA"/>
</dbReference>
<evidence type="ECO:0000313" key="3">
    <source>
        <dbReference type="EMBL" id="XDV68639.1"/>
    </source>
</evidence>
<keyword evidence="1" id="KW-0808">Transferase</keyword>
<dbReference type="Gene3D" id="3.30.565.10">
    <property type="entry name" value="Histidine kinase-like ATPase, C-terminal domain"/>
    <property type="match status" value="1"/>
</dbReference>
<name>A0AB39YFJ0_9ACTN</name>
<dbReference type="PANTHER" id="PTHR35526">
    <property type="entry name" value="ANTI-SIGMA-F FACTOR RSBW-RELATED"/>
    <property type="match status" value="1"/>
</dbReference>
<dbReference type="AlphaFoldDB" id="A0AB39YFJ0"/>
<reference evidence="3" key="1">
    <citation type="submission" date="2024-08" db="EMBL/GenBank/DDBJ databases">
        <authorList>
            <person name="Yu S.T."/>
        </authorList>
    </citation>
    <scope>NUCLEOTIDE SEQUENCE</scope>
    <source>
        <strain evidence="3">R33</strain>
    </source>
</reference>
<keyword evidence="1" id="KW-0723">Serine/threonine-protein kinase</keyword>